<reference evidence="2" key="1">
    <citation type="journal article" date="2020" name="Stud. Mycol.">
        <title>101 Dothideomycetes genomes: a test case for predicting lifestyles and emergence of pathogens.</title>
        <authorList>
            <person name="Haridas S."/>
            <person name="Albert R."/>
            <person name="Binder M."/>
            <person name="Bloem J."/>
            <person name="Labutti K."/>
            <person name="Salamov A."/>
            <person name="Andreopoulos B."/>
            <person name="Baker S."/>
            <person name="Barry K."/>
            <person name="Bills G."/>
            <person name="Bluhm B."/>
            <person name="Cannon C."/>
            <person name="Castanera R."/>
            <person name="Culley D."/>
            <person name="Daum C."/>
            <person name="Ezra D."/>
            <person name="Gonzalez J."/>
            <person name="Henrissat B."/>
            <person name="Kuo A."/>
            <person name="Liang C."/>
            <person name="Lipzen A."/>
            <person name="Lutzoni F."/>
            <person name="Magnuson J."/>
            <person name="Mondo S."/>
            <person name="Nolan M."/>
            <person name="Ohm R."/>
            <person name="Pangilinan J."/>
            <person name="Park H.-J."/>
            <person name="Ramirez L."/>
            <person name="Alfaro M."/>
            <person name="Sun H."/>
            <person name="Tritt A."/>
            <person name="Yoshinaga Y."/>
            <person name="Zwiers L.-H."/>
            <person name="Turgeon B."/>
            <person name="Goodwin S."/>
            <person name="Spatafora J."/>
            <person name="Crous P."/>
            <person name="Grigoriev I."/>
        </authorList>
    </citation>
    <scope>NUCLEOTIDE SEQUENCE</scope>
    <source>
        <strain evidence="2">CBS 121739</strain>
    </source>
</reference>
<dbReference type="PANTHER" id="PTHR10622:SF10">
    <property type="entry name" value="HET DOMAIN-CONTAINING PROTEIN"/>
    <property type="match status" value="1"/>
</dbReference>
<dbReference type="OrthoDB" id="20872at2759"/>
<dbReference type="Proteomes" id="UP000799437">
    <property type="component" value="Unassembled WGS sequence"/>
</dbReference>
<dbReference type="Pfam" id="PF06985">
    <property type="entry name" value="HET"/>
    <property type="match status" value="1"/>
</dbReference>
<organism evidence="2 3">
    <name type="scientific">Pseudovirgaria hyperparasitica</name>
    <dbReference type="NCBI Taxonomy" id="470096"/>
    <lineage>
        <taxon>Eukaryota</taxon>
        <taxon>Fungi</taxon>
        <taxon>Dikarya</taxon>
        <taxon>Ascomycota</taxon>
        <taxon>Pezizomycotina</taxon>
        <taxon>Dothideomycetes</taxon>
        <taxon>Dothideomycetes incertae sedis</taxon>
        <taxon>Acrospermales</taxon>
        <taxon>Acrospermaceae</taxon>
        <taxon>Pseudovirgaria</taxon>
    </lineage>
</organism>
<keyword evidence="3" id="KW-1185">Reference proteome</keyword>
<dbReference type="GeneID" id="54487039"/>
<name>A0A6A6WJY8_9PEZI</name>
<dbReference type="InterPro" id="IPR010730">
    <property type="entry name" value="HET"/>
</dbReference>
<sequence length="253" mass="29513">MRLMNVGTELLEIFVSDVPDYAILSHTWRDEEISFEDMQQQAGLELKKGFAKLRNCCAYARREGFKYIWIDTCCIDKRDPTELSEAINSMFRWYSNAAICYVYLDDYDATGQTPLENCRWFYRGWTLQELLAPYSVVFLDSSWTKFGDKSSLRERISDITGIPKRNLFDLFDRYNVEVNVGTKISWAARRKTTRVEDEAYCLLGLLGIHMPLLYGEGKNAFIRLQEEIVRISNDESIFVHSQSIKQLDIVRSL</sequence>
<gene>
    <name evidence="2" type="ORF">EJ05DRAFT_491497</name>
</gene>
<feature type="domain" description="Heterokaryon incompatibility" evidence="1">
    <location>
        <begin position="21"/>
        <end position="111"/>
    </location>
</feature>
<dbReference type="AlphaFoldDB" id="A0A6A6WJY8"/>
<evidence type="ECO:0000259" key="1">
    <source>
        <dbReference type="Pfam" id="PF06985"/>
    </source>
</evidence>
<accession>A0A6A6WJY8</accession>
<evidence type="ECO:0000313" key="2">
    <source>
        <dbReference type="EMBL" id="KAF2761941.1"/>
    </source>
</evidence>
<evidence type="ECO:0000313" key="3">
    <source>
        <dbReference type="Proteomes" id="UP000799437"/>
    </source>
</evidence>
<dbReference type="RefSeq" id="XP_033604392.1">
    <property type="nucleotide sequence ID" value="XM_033745985.1"/>
</dbReference>
<dbReference type="EMBL" id="ML996566">
    <property type="protein sequence ID" value="KAF2761941.1"/>
    <property type="molecule type" value="Genomic_DNA"/>
</dbReference>
<dbReference type="PANTHER" id="PTHR10622">
    <property type="entry name" value="HET DOMAIN-CONTAINING PROTEIN"/>
    <property type="match status" value="1"/>
</dbReference>
<proteinExistence type="predicted"/>
<protein>
    <submittedName>
        <fullName evidence="2">HET-domain-containing protein</fullName>
    </submittedName>
</protein>